<dbReference type="InterPro" id="IPR025558">
    <property type="entry name" value="DUF4283"/>
</dbReference>
<dbReference type="GO" id="GO:0008270">
    <property type="term" value="F:zinc ion binding"/>
    <property type="evidence" value="ECO:0007669"/>
    <property type="project" value="UniProtKB-KW"/>
</dbReference>
<dbReference type="InterPro" id="IPR025836">
    <property type="entry name" value="Zn_knuckle_CX2CX4HX4C"/>
</dbReference>
<dbReference type="PANTHER" id="PTHR31286">
    <property type="entry name" value="GLYCINE-RICH CELL WALL STRUCTURAL PROTEIN 1.8-LIKE"/>
    <property type="match status" value="1"/>
</dbReference>
<comment type="caution">
    <text evidence="4">The sequence shown here is derived from an EMBL/GenBank/DDBJ whole genome shotgun (WGS) entry which is preliminary data.</text>
</comment>
<sequence>MDMANDSDYESWDLEAGIAALNLSSARKASIRALWSKALIVKVIGRTVGYQFLTSRIMAIWKPCGRLDCIDLKQDFFLIRFSAKEDYDKVLKEGPWFVGGHYLSIRKWEPNFKSSIASVNFANPLIKIIKVGGVKQPVQYEGINSLCFSCGCVGHKMESCPYTAMATEKVEEDEAKMADLPVVDRSVPSEETFGPWVLVSQKRQSSRKDRTQLENKDRNYFYSAQTLTKQHSRNSRSNQKLRGTLSLKGEILKQPAEVKKSKRGFGFKIPPDKPIVFTAGCSGDDMPSAQVEIDMDGRT</sequence>
<proteinExistence type="predicted"/>
<feature type="region of interest" description="Disordered" evidence="2">
    <location>
        <begin position="228"/>
        <end position="248"/>
    </location>
</feature>
<dbReference type="PANTHER" id="PTHR31286:SF99">
    <property type="entry name" value="DUF4283 DOMAIN-CONTAINING PROTEIN"/>
    <property type="match status" value="1"/>
</dbReference>
<feature type="compositionally biased region" description="Polar residues" evidence="2">
    <location>
        <begin position="228"/>
        <end position="241"/>
    </location>
</feature>
<evidence type="ECO:0000256" key="2">
    <source>
        <dbReference type="SAM" id="MobiDB-lite"/>
    </source>
</evidence>
<evidence type="ECO:0000313" key="5">
    <source>
        <dbReference type="Proteomes" id="UP001459277"/>
    </source>
</evidence>
<protein>
    <recommendedName>
        <fullName evidence="3">CCHC-type domain-containing protein</fullName>
    </recommendedName>
</protein>
<dbReference type="GO" id="GO:0003676">
    <property type="term" value="F:nucleic acid binding"/>
    <property type="evidence" value="ECO:0007669"/>
    <property type="project" value="InterPro"/>
</dbReference>
<dbReference type="AlphaFoldDB" id="A0AAW2E6J0"/>
<dbReference type="InterPro" id="IPR001878">
    <property type="entry name" value="Znf_CCHC"/>
</dbReference>
<dbReference type="InterPro" id="IPR040256">
    <property type="entry name" value="At4g02000-like"/>
</dbReference>
<dbReference type="Pfam" id="PF14392">
    <property type="entry name" value="zf-CCHC_4"/>
    <property type="match status" value="1"/>
</dbReference>
<dbReference type="Proteomes" id="UP001459277">
    <property type="component" value="Unassembled WGS sequence"/>
</dbReference>
<gene>
    <name evidence="4" type="ORF">SO802_004298</name>
</gene>
<keyword evidence="1" id="KW-0479">Metal-binding</keyword>
<accession>A0AAW2E6J0</accession>
<evidence type="ECO:0000313" key="4">
    <source>
        <dbReference type="EMBL" id="KAL0017229.1"/>
    </source>
</evidence>
<keyword evidence="1" id="KW-0862">Zinc</keyword>
<reference evidence="4 5" key="1">
    <citation type="submission" date="2024-01" db="EMBL/GenBank/DDBJ databases">
        <title>A telomere-to-telomere, gap-free genome of sweet tea (Lithocarpus litseifolius).</title>
        <authorList>
            <person name="Zhou J."/>
        </authorList>
    </citation>
    <scope>NUCLEOTIDE SEQUENCE [LARGE SCALE GENOMIC DNA]</scope>
    <source>
        <strain evidence="4">Zhou-2022a</strain>
        <tissue evidence="4">Leaf</tissue>
    </source>
</reference>
<dbReference type="Pfam" id="PF14111">
    <property type="entry name" value="DUF4283"/>
    <property type="match status" value="1"/>
</dbReference>
<dbReference type="PROSITE" id="PS50158">
    <property type="entry name" value="ZF_CCHC"/>
    <property type="match status" value="1"/>
</dbReference>
<organism evidence="4 5">
    <name type="scientific">Lithocarpus litseifolius</name>
    <dbReference type="NCBI Taxonomy" id="425828"/>
    <lineage>
        <taxon>Eukaryota</taxon>
        <taxon>Viridiplantae</taxon>
        <taxon>Streptophyta</taxon>
        <taxon>Embryophyta</taxon>
        <taxon>Tracheophyta</taxon>
        <taxon>Spermatophyta</taxon>
        <taxon>Magnoliopsida</taxon>
        <taxon>eudicotyledons</taxon>
        <taxon>Gunneridae</taxon>
        <taxon>Pentapetalae</taxon>
        <taxon>rosids</taxon>
        <taxon>fabids</taxon>
        <taxon>Fagales</taxon>
        <taxon>Fagaceae</taxon>
        <taxon>Lithocarpus</taxon>
    </lineage>
</organism>
<feature type="domain" description="CCHC-type" evidence="3">
    <location>
        <begin position="147"/>
        <end position="161"/>
    </location>
</feature>
<name>A0AAW2E6J0_9ROSI</name>
<keyword evidence="1" id="KW-0863">Zinc-finger</keyword>
<evidence type="ECO:0000259" key="3">
    <source>
        <dbReference type="PROSITE" id="PS50158"/>
    </source>
</evidence>
<keyword evidence="5" id="KW-1185">Reference proteome</keyword>
<dbReference type="EMBL" id="JAZDWU010000001">
    <property type="protein sequence ID" value="KAL0017229.1"/>
    <property type="molecule type" value="Genomic_DNA"/>
</dbReference>
<evidence type="ECO:0000256" key="1">
    <source>
        <dbReference type="PROSITE-ProRule" id="PRU00047"/>
    </source>
</evidence>